<proteinExistence type="predicted"/>
<organism evidence="2 3">
    <name type="scientific">Rangifer tarandus platyrhynchus</name>
    <name type="common">Svalbard reindeer</name>
    <dbReference type="NCBI Taxonomy" id="3082113"/>
    <lineage>
        <taxon>Eukaryota</taxon>
        <taxon>Metazoa</taxon>
        <taxon>Chordata</taxon>
        <taxon>Craniata</taxon>
        <taxon>Vertebrata</taxon>
        <taxon>Euteleostomi</taxon>
        <taxon>Mammalia</taxon>
        <taxon>Eutheria</taxon>
        <taxon>Laurasiatheria</taxon>
        <taxon>Artiodactyla</taxon>
        <taxon>Ruminantia</taxon>
        <taxon>Pecora</taxon>
        <taxon>Cervidae</taxon>
        <taxon>Odocoileinae</taxon>
        <taxon>Rangifer</taxon>
    </lineage>
</organism>
<feature type="region of interest" description="Disordered" evidence="1">
    <location>
        <begin position="1"/>
        <end position="50"/>
    </location>
</feature>
<feature type="compositionally biased region" description="Pro residues" evidence="1">
    <location>
        <begin position="72"/>
        <end position="87"/>
    </location>
</feature>
<keyword evidence="3" id="KW-1185">Reference proteome</keyword>
<feature type="region of interest" description="Disordered" evidence="1">
    <location>
        <begin position="118"/>
        <end position="194"/>
    </location>
</feature>
<sequence>MVVSPCRRRAPGSPRERGEVGGGGGVLLPPVLQHHRRPRRGSGERLSSLPDICPAASLSERCSCALRRLSPPPALLRRQPPLPPAPRLPLDAPSPWKFPRRPGPLARPGLLLLACQDPRSPPLPEKKRTRSHQRAHTLAGPRARAHEEVLAPRGPPPRLRSAEKGAAASRCEGGWWPSEPTSGRDNALEARSPSRPIIRQGRLFLDVFLAPPTSLSQPRP</sequence>
<name>A0ABN8YZI1_RANTA</name>
<accession>A0ABN8YZI1</accession>
<protein>
    <submittedName>
        <fullName evidence="2">Uncharacterized protein</fullName>
    </submittedName>
</protein>
<dbReference type="EMBL" id="OX459961">
    <property type="protein sequence ID" value="CAI9166346.1"/>
    <property type="molecule type" value="Genomic_DNA"/>
</dbReference>
<feature type="compositionally biased region" description="Basic residues" evidence="1">
    <location>
        <begin position="1"/>
        <end position="10"/>
    </location>
</feature>
<gene>
    <name evidence="2" type="ORF">MRATA1EN1_LOCUS15308</name>
</gene>
<evidence type="ECO:0000313" key="2">
    <source>
        <dbReference type="EMBL" id="CAI9166346.1"/>
    </source>
</evidence>
<reference evidence="2" key="1">
    <citation type="submission" date="2023-04" db="EMBL/GenBank/DDBJ databases">
        <authorList>
            <consortium name="ELIXIR-Norway"/>
        </authorList>
    </citation>
    <scope>NUCLEOTIDE SEQUENCE [LARGE SCALE GENOMIC DNA]</scope>
</reference>
<feature type="region of interest" description="Disordered" evidence="1">
    <location>
        <begin position="72"/>
        <end position="95"/>
    </location>
</feature>
<evidence type="ECO:0000313" key="3">
    <source>
        <dbReference type="Proteomes" id="UP001176941"/>
    </source>
</evidence>
<dbReference type="Proteomes" id="UP001176941">
    <property type="component" value="Chromosome 25"/>
</dbReference>
<evidence type="ECO:0000256" key="1">
    <source>
        <dbReference type="SAM" id="MobiDB-lite"/>
    </source>
</evidence>